<dbReference type="EMBL" id="LILB01000005">
    <property type="protein sequence ID" value="KOO49912.1"/>
    <property type="molecule type" value="Genomic_DNA"/>
</dbReference>
<dbReference type="AlphaFoldDB" id="A0A0M0LG56"/>
<evidence type="ECO:0000313" key="2">
    <source>
        <dbReference type="Proteomes" id="UP000036867"/>
    </source>
</evidence>
<dbReference type="OrthoDB" id="4986073at2"/>
<name>A0A0M0LG56_9BACL</name>
<proteinExistence type="predicted"/>
<dbReference type="Proteomes" id="UP000036867">
    <property type="component" value="Unassembled WGS sequence"/>
</dbReference>
<keyword evidence="2" id="KW-1185">Reference proteome</keyword>
<sequence length="414" mass="47251">MSTKIAVICSKAFMNRLNIISHEVPHIQLDFYIYNSPEETPNLMKQVKPCDVLLLAGTLPYLYAKHLLRQWPIPWTYIKQDETMISATILSAIAKHNVTIDRLSIDVMSSTFIQNVLQDIQFEGPLPYMQEIELSTPTKQLLTNHIALWQSKQIDLVITSIHAIYDDLTALGIPVIRMLDPKSSIIRRLNESISLSQLTKFESAKAVAGIIEFHKTTHNPLQMVEQLATIIHASYQQVDTCRFELFTTYGHLQNALTQNKLESFFTVSEKSAKLVFGYGESILEAQSNAQQALKYALPNAIYILTENKELQGPFPNTTTTLSLQAKDPYIVLMAKETKLSPLNISKIMTFSKSRQSLQFTAHDLSEHLQVTRRTSERILKKLVEHNYAKIVGEEMTYQQGRPRSLYELNFSTYH</sequence>
<accession>A0A0M0LG56</accession>
<evidence type="ECO:0000313" key="1">
    <source>
        <dbReference type="EMBL" id="KOO49912.1"/>
    </source>
</evidence>
<gene>
    <name evidence="1" type="ORF">AMD00_16515</name>
</gene>
<organism evidence="1 2">
    <name type="scientific">Viridibacillus arvi</name>
    <dbReference type="NCBI Taxonomy" id="263475"/>
    <lineage>
        <taxon>Bacteria</taxon>
        <taxon>Bacillati</taxon>
        <taxon>Bacillota</taxon>
        <taxon>Bacilli</taxon>
        <taxon>Bacillales</taxon>
        <taxon>Caryophanaceae</taxon>
        <taxon>Viridibacillus</taxon>
    </lineage>
</organism>
<dbReference type="RefSeq" id="WP_053418088.1">
    <property type="nucleotide sequence ID" value="NZ_JBNNVA010000007.1"/>
</dbReference>
<protein>
    <recommendedName>
        <fullName evidence="3">Helix-turn-helix type 11 domain-containing protein</fullName>
    </recommendedName>
</protein>
<comment type="caution">
    <text evidence="1">The sequence shown here is derived from an EMBL/GenBank/DDBJ whole genome shotgun (WGS) entry which is preliminary data.</text>
</comment>
<evidence type="ECO:0008006" key="3">
    <source>
        <dbReference type="Google" id="ProtNLM"/>
    </source>
</evidence>
<reference evidence="2" key="1">
    <citation type="submission" date="2015-08" db="EMBL/GenBank/DDBJ databases">
        <title>Fjat-10028 dsm 16317.</title>
        <authorList>
            <person name="Liu B."/>
            <person name="Wang J."/>
            <person name="Zhu Y."/>
            <person name="Liu G."/>
            <person name="Chen Q."/>
            <person name="Chen Z."/>
            <person name="Lan J."/>
            <person name="Che J."/>
            <person name="Ge C."/>
            <person name="Shi H."/>
            <person name="Pan Z."/>
            <person name="Liu X."/>
        </authorList>
    </citation>
    <scope>NUCLEOTIDE SEQUENCE [LARGE SCALE GENOMIC DNA]</scope>
    <source>
        <strain evidence="2">DSM 16317</strain>
    </source>
</reference>
<dbReference type="STRING" id="263475.AMD00_16515"/>
<dbReference type="GeneID" id="301137697"/>